<sequence>MKFIRSIFRIALLACMIASGAGHAADAPLENGLELARLRFQRSMIEASLAPLKKHLLELSDVEKKRAEARDYAGAIAARNERRAVEDELERLDKELLLLQTREQSLKASALPDRITLPLEQAKLSDVRREGGELTGWSKPGSSATWKLPALPPGGYEIYIKHRCGALDGGLLEVKEAKFHLTSQIDTTSKGPQEKNLGTLKITDGTSTLTLTATTLVKDNLMHLLGLWLVPASK</sequence>
<accession>A0A512MAL0</accession>
<evidence type="ECO:0000256" key="1">
    <source>
        <dbReference type="SAM" id="Coils"/>
    </source>
</evidence>
<dbReference type="RefSeq" id="WP_146851349.1">
    <property type="nucleotide sequence ID" value="NZ_BKAG01000021.1"/>
</dbReference>
<reference evidence="3 4" key="1">
    <citation type="submission" date="2019-07" db="EMBL/GenBank/DDBJ databases">
        <title>Whole genome shotgun sequence of Brevifollis gellanilyticus NBRC 108608.</title>
        <authorList>
            <person name="Hosoyama A."/>
            <person name="Uohara A."/>
            <person name="Ohji S."/>
            <person name="Ichikawa N."/>
        </authorList>
    </citation>
    <scope>NUCLEOTIDE SEQUENCE [LARGE SCALE GENOMIC DNA]</scope>
    <source>
        <strain evidence="3 4">NBRC 108608</strain>
    </source>
</reference>
<evidence type="ECO:0000313" key="4">
    <source>
        <dbReference type="Proteomes" id="UP000321577"/>
    </source>
</evidence>
<keyword evidence="1" id="KW-0175">Coiled coil</keyword>
<feature type="coiled-coil region" evidence="1">
    <location>
        <begin position="75"/>
        <end position="109"/>
    </location>
</feature>
<organism evidence="3 4">
    <name type="scientific">Brevifollis gellanilyticus</name>
    <dbReference type="NCBI Taxonomy" id="748831"/>
    <lineage>
        <taxon>Bacteria</taxon>
        <taxon>Pseudomonadati</taxon>
        <taxon>Verrucomicrobiota</taxon>
        <taxon>Verrucomicrobiia</taxon>
        <taxon>Verrucomicrobiales</taxon>
        <taxon>Verrucomicrobiaceae</taxon>
    </lineage>
</organism>
<dbReference type="Proteomes" id="UP000321577">
    <property type="component" value="Unassembled WGS sequence"/>
</dbReference>
<dbReference type="AlphaFoldDB" id="A0A512MAL0"/>
<evidence type="ECO:0000313" key="3">
    <source>
        <dbReference type="EMBL" id="GEP43777.1"/>
    </source>
</evidence>
<evidence type="ECO:0000256" key="2">
    <source>
        <dbReference type="SAM" id="SignalP"/>
    </source>
</evidence>
<proteinExistence type="predicted"/>
<protein>
    <submittedName>
        <fullName evidence="3">Uncharacterized protein</fullName>
    </submittedName>
</protein>
<dbReference type="EMBL" id="BKAG01000021">
    <property type="protein sequence ID" value="GEP43777.1"/>
    <property type="molecule type" value="Genomic_DNA"/>
</dbReference>
<keyword evidence="2" id="KW-0732">Signal</keyword>
<dbReference type="OrthoDB" id="190883at2"/>
<keyword evidence="4" id="KW-1185">Reference proteome</keyword>
<name>A0A512MAL0_9BACT</name>
<comment type="caution">
    <text evidence="3">The sequence shown here is derived from an EMBL/GenBank/DDBJ whole genome shotgun (WGS) entry which is preliminary data.</text>
</comment>
<gene>
    <name evidence="3" type="ORF">BGE01nite_30680</name>
</gene>
<feature type="chain" id="PRO_5022196806" evidence="2">
    <location>
        <begin position="25"/>
        <end position="234"/>
    </location>
</feature>
<feature type="signal peptide" evidence="2">
    <location>
        <begin position="1"/>
        <end position="24"/>
    </location>
</feature>